<feature type="region of interest" description="Disordered" evidence="8">
    <location>
        <begin position="956"/>
        <end position="1051"/>
    </location>
</feature>
<dbReference type="PROSITE" id="PS50011">
    <property type="entry name" value="PROTEIN_KINASE_DOM"/>
    <property type="match status" value="1"/>
</dbReference>
<evidence type="ECO:0000256" key="2">
    <source>
        <dbReference type="ARBA" id="ARBA00022679"/>
    </source>
</evidence>
<feature type="compositionally biased region" description="Polar residues" evidence="8">
    <location>
        <begin position="512"/>
        <end position="524"/>
    </location>
</feature>
<feature type="binding site" evidence="7">
    <location>
        <position position="50"/>
    </location>
    <ligand>
        <name>ATP</name>
        <dbReference type="ChEBI" id="CHEBI:30616"/>
    </ligand>
</feature>
<dbReference type="InterPro" id="IPR050235">
    <property type="entry name" value="CK1_Ser-Thr_kinase"/>
</dbReference>
<name>A0A922LE43_SCHHA</name>
<dbReference type="GO" id="GO:0015630">
    <property type="term" value="C:microtubule cytoskeleton"/>
    <property type="evidence" value="ECO:0007669"/>
    <property type="project" value="UniProtKB-ARBA"/>
</dbReference>
<feature type="compositionally biased region" description="Polar residues" evidence="8">
    <location>
        <begin position="1039"/>
        <end position="1050"/>
    </location>
</feature>
<feature type="region of interest" description="Disordered" evidence="8">
    <location>
        <begin position="306"/>
        <end position="348"/>
    </location>
</feature>
<feature type="region of interest" description="Disordered" evidence="8">
    <location>
        <begin position="1064"/>
        <end position="1133"/>
    </location>
</feature>
<dbReference type="InterPro" id="IPR011009">
    <property type="entry name" value="Kinase-like_dom_sf"/>
</dbReference>
<reference evidence="10" key="3">
    <citation type="submission" date="2021-06" db="EMBL/GenBank/DDBJ databases">
        <title>Chromosome-level genome assembly for S. haematobium.</title>
        <authorList>
            <person name="Stroehlein A.J."/>
        </authorList>
    </citation>
    <scope>NUCLEOTIDE SEQUENCE</scope>
</reference>
<dbReference type="GeneID" id="24590753"/>
<evidence type="ECO:0000256" key="3">
    <source>
        <dbReference type="ARBA" id="ARBA00022741"/>
    </source>
</evidence>
<dbReference type="SUPFAM" id="SSF56112">
    <property type="entry name" value="Protein kinase-like (PK-like)"/>
    <property type="match status" value="1"/>
</dbReference>
<dbReference type="RefSeq" id="XP_051064712.1">
    <property type="nucleotide sequence ID" value="XM_051217326.1"/>
</dbReference>
<dbReference type="InterPro" id="IPR000719">
    <property type="entry name" value="Prot_kinase_dom"/>
</dbReference>
<dbReference type="Pfam" id="PF00069">
    <property type="entry name" value="Pkinase"/>
    <property type="match status" value="1"/>
</dbReference>
<feature type="compositionally biased region" description="Low complexity" evidence="8">
    <location>
        <begin position="973"/>
        <end position="985"/>
    </location>
</feature>
<gene>
    <name evidence="10" type="primary">TTBK2_1</name>
    <name evidence="10" type="ORF">MS3_00008982</name>
</gene>
<comment type="caution">
    <text evidence="10">The sequence shown here is derived from an EMBL/GenBank/DDBJ whole genome shotgun (WGS) entry which is preliminary data.</text>
</comment>
<feature type="region of interest" description="Disordered" evidence="8">
    <location>
        <begin position="1267"/>
        <end position="1286"/>
    </location>
</feature>
<feature type="compositionally biased region" description="Polar residues" evidence="8">
    <location>
        <begin position="960"/>
        <end position="972"/>
    </location>
</feature>
<dbReference type="Proteomes" id="UP000471633">
    <property type="component" value="Unassembled WGS sequence"/>
</dbReference>
<feature type="compositionally biased region" description="Polar residues" evidence="8">
    <location>
        <begin position="992"/>
        <end position="1022"/>
    </location>
</feature>
<evidence type="ECO:0000256" key="7">
    <source>
        <dbReference type="PROSITE-ProRule" id="PRU10141"/>
    </source>
</evidence>
<feature type="compositionally biased region" description="Low complexity" evidence="8">
    <location>
        <begin position="1410"/>
        <end position="1433"/>
    </location>
</feature>
<protein>
    <submittedName>
        <fullName evidence="10">Tau-tubulin kinase 2, variant 2</fullName>
    </submittedName>
</protein>
<organism evidence="10 11">
    <name type="scientific">Schistosoma haematobium</name>
    <name type="common">Blood fluke</name>
    <dbReference type="NCBI Taxonomy" id="6185"/>
    <lineage>
        <taxon>Eukaryota</taxon>
        <taxon>Metazoa</taxon>
        <taxon>Spiralia</taxon>
        <taxon>Lophotrochozoa</taxon>
        <taxon>Platyhelminthes</taxon>
        <taxon>Trematoda</taxon>
        <taxon>Digenea</taxon>
        <taxon>Strigeidida</taxon>
        <taxon>Schistosomatoidea</taxon>
        <taxon>Schistosomatidae</taxon>
        <taxon>Schistosoma</taxon>
    </lineage>
</organism>
<feature type="compositionally biased region" description="Low complexity" evidence="8">
    <location>
        <begin position="1029"/>
        <end position="1038"/>
    </location>
</feature>
<sequence>MTSATSDSDLVLPGHVIKEKWRIIKKIGGGGFGEIYEAQEVSSQEKVALKLESARQPKQVLKMEVAVLRKLQGKEHVCKFLGCGRNDRYSYVVMSLQGRNLADLRRSTPRGIFSTSTIIRLSLQILSAIEAIHDAGFLHRDIKPSNFAVGRLPTNCRTIYMLDFGLARQYTTPKGDVRPARPVAGFRGTVRYASRNAHMNREMGRHDDLWSMFYVLVEFASGQLPWRRIKDKEQVGQIKNNFNHMTLTRCLPSEYRAFLEHIEECSYSDRPDYTMLHGLIKQAMIRRDVHETDLFDWEQPVTAIDNQQTNPTNTSSIPPGPAVNEQQDNHHMDVGNAQPTGFTDRRTHTNQNLVSNHPQRSICHYNRNVDDVVGQHQRGLDNVGLSTTGINNGGNLMHHLVSSVNESLKDNVPQLLNGKTISPDLIPGGDISKHNNKIHSHLPPLQTADVVDDFGNHDPGKLVTATVKENLDSRHKGTNDIDNGTNTTHNVLGYHPVVHNNNDLRRSRHSTSTKGLSVGTSNRRASLRRSNGMAVPHNRSLTELGKSVEVAYHNSVSRSNCEQCKNDNFTEHRPSRLPVIMPARQCHRDQQSSVVDVYNNSSMKSTRPACSNTRSPIVVADKCIFMSSPREEGYNVIDNGGNDVSILTGNFGYTVDQSQASIAQMTNAIAISTVGGRYASGSLSRLTRLNSNAAGSMTQLAGLCLSSQDLVDIDGDINIGGGVDGGLGETVNDNQNLMLDSSNIDLPNESIDKKPGETVTDKCPVIDVSAQPQNNVSDIGTSDVKSTHQVSTNHATIVTATTTNSQCMKKVDDTNINITIAGALDDDIGCGDYINSSFSTNDKGLPTNVKSLSSSNLKKSNLKSKLSGRLITTTTTSTTTQSTSSGRHSRLIRCNLDEVSHHSEGLRRFSISNSNYNDGKYSMRLTNSNGSSPHDNDSCNLLHKYSVVNGCKPVPAPSRQRLSLTPTSWQQPSRNRSVNNNNSLNENHDKSSVNSHQVFTSSCDQSKPSINNRLISPSTTGPLSRPDKNNTTTNNNTNQQIFVNNSQSIDTRLYNPSRGRILWNKNTSNNSSYNKSRSLSTVSVNDNNNNNTNGNSRSHVNWNRNGLTELQENNKTNRLSPYDDNVFERRPSNEINTDDIGHVISSRRFRRTCIQTLLPHSSCTSSQQPLPPPPCESSSDIDSDDKYPKCLQVNRHVKNNNNNHNKDISNIMNNHSSPFIQHCNDNGIENYPYNHYYPNNNKEIIIDSDKQIKNHLLHENQSSFPITSMNNNCHSNSSSSSSSSSTSSYDIIASNGLIKLHNQITNDSNILINNNNNNNNNSNNNDSYTSPLIVFVPRPSTNPILCTNNAIIARQRRYRTPSELSSKLSSSLLQTIEFNEFDNENYHNLKNLSLLDNHDKMKLNVTMKSTTTNNNNNTTNNNSNGNNNNNNNNEQCLLNTLNKEIQSSNLINNDNQLWSSNSSYQFEQQQQIN</sequence>
<feature type="compositionally biased region" description="Low complexity" evidence="8">
    <location>
        <begin position="1064"/>
        <end position="1101"/>
    </location>
</feature>
<evidence type="ECO:0000259" key="9">
    <source>
        <dbReference type="PROSITE" id="PS50011"/>
    </source>
</evidence>
<evidence type="ECO:0000256" key="6">
    <source>
        <dbReference type="ARBA" id="ARBA00061588"/>
    </source>
</evidence>
<dbReference type="GO" id="GO:0004674">
    <property type="term" value="F:protein serine/threonine kinase activity"/>
    <property type="evidence" value="ECO:0007669"/>
    <property type="project" value="UniProtKB-KW"/>
</dbReference>
<keyword evidence="2" id="KW-0808">Transferase</keyword>
<reference evidence="10" key="4">
    <citation type="journal article" date="2022" name="PLoS Pathog.">
        <title>Chromosome-level genome of Schistosoma haematobium underpins genome-wide explorations of molecular variation.</title>
        <authorList>
            <person name="Stroehlein A.J."/>
            <person name="Korhonen P.K."/>
            <person name="Lee V.V."/>
            <person name="Ralph S.A."/>
            <person name="Mentink-Kane M."/>
            <person name="You H."/>
            <person name="McManus D.P."/>
            <person name="Tchuente L.T."/>
            <person name="Stothard J.R."/>
            <person name="Kaur P."/>
            <person name="Dudchenko O."/>
            <person name="Aiden E.L."/>
            <person name="Yang B."/>
            <person name="Yang H."/>
            <person name="Emery A.M."/>
            <person name="Webster B.L."/>
            <person name="Brindley P.J."/>
            <person name="Rollinson D."/>
            <person name="Chang B.C.H."/>
            <person name="Gasser R.B."/>
            <person name="Young N.D."/>
        </authorList>
    </citation>
    <scope>NUCLEOTIDE SEQUENCE</scope>
</reference>
<evidence type="ECO:0000256" key="4">
    <source>
        <dbReference type="ARBA" id="ARBA00022777"/>
    </source>
</evidence>
<evidence type="ECO:0000256" key="1">
    <source>
        <dbReference type="ARBA" id="ARBA00022527"/>
    </source>
</evidence>
<feature type="region of interest" description="Disordered" evidence="8">
    <location>
        <begin position="1161"/>
        <end position="1183"/>
    </location>
</feature>
<keyword evidence="5 7" id="KW-0067">ATP-binding</keyword>
<dbReference type="CTD" id="24590753"/>
<dbReference type="PROSITE" id="PS00107">
    <property type="entry name" value="PROTEIN_KINASE_ATP"/>
    <property type="match status" value="1"/>
</dbReference>
<dbReference type="Gene3D" id="1.10.510.10">
    <property type="entry name" value="Transferase(Phosphotransferase) domain 1"/>
    <property type="match status" value="1"/>
</dbReference>
<keyword evidence="4 10" id="KW-0418">Kinase</keyword>
<dbReference type="GO" id="GO:0005524">
    <property type="term" value="F:ATP binding"/>
    <property type="evidence" value="ECO:0007669"/>
    <property type="project" value="UniProtKB-UniRule"/>
</dbReference>
<feature type="region of interest" description="Disordered" evidence="8">
    <location>
        <begin position="1409"/>
        <end position="1435"/>
    </location>
</feature>
<feature type="domain" description="Protein kinase" evidence="9">
    <location>
        <begin position="21"/>
        <end position="280"/>
    </location>
</feature>
<dbReference type="KEGG" id="shx:MS3_00008982"/>
<accession>A0A922LE43</accession>
<feature type="compositionally biased region" description="Polar residues" evidence="8">
    <location>
        <begin position="1102"/>
        <end position="1119"/>
    </location>
</feature>
<dbReference type="PANTHER" id="PTHR11909">
    <property type="entry name" value="CASEIN KINASE-RELATED"/>
    <property type="match status" value="1"/>
</dbReference>
<reference evidence="10" key="1">
    <citation type="journal article" date="2012" name="Nat. Genet.">
        <title>Whole-genome sequence of Schistosoma haematobium.</title>
        <authorList>
            <person name="Young N.D."/>
            <person name="Jex A.R."/>
            <person name="Li B."/>
            <person name="Liu S."/>
            <person name="Yang L."/>
            <person name="Xiong Z."/>
            <person name="Li Y."/>
            <person name="Cantacessi C."/>
            <person name="Hall R.S."/>
            <person name="Xu X."/>
            <person name="Chen F."/>
            <person name="Wu X."/>
            <person name="Zerlotini A."/>
            <person name="Oliveira G."/>
            <person name="Hofmann A."/>
            <person name="Zhang G."/>
            <person name="Fang X."/>
            <person name="Kang Y."/>
            <person name="Campbell B.E."/>
            <person name="Loukas A."/>
            <person name="Ranganathan S."/>
            <person name="Rollinson D."/>
            <person name="Rinaldi G."/>
            <person name="Brindley P.J."/>
            <person name="Yang H."/>
            <person name="Wang J."/>
            <person name="Wang J."/>
            <person name="Gasser R.B."/>
        </authorList>
    </citation>
    <scope>NUCLEOTIDE SEQUENCE</scope>
</reference>
<evidence type="ECO:0000256" key="5">
    <source>
        <dbReference type="ARBA" id="ARBA00022840"/>
    </source>
</evidence>
<reference evidence="10" key="2">
    <citation type="journal article" date="2019" name="Gigascience">
        <title>High-quality Schistosoma haematobium genome achieved by single-molecule and long-range sequencing.</title>
        <authorList>
            <person name="Stroehlein A.J."/>
            <person name="Korhonen P.K."/>
            <person name="Chong T.M."/>
            <person name="Lim Y.L."/>
            <person name="Chan K.G."/>
            <person name="Webster B."/>
            <person name="Rollinson D."/>
            <person name="Brindley P.J."/>
            <person name="Gasser R.B."/>
            <person name="Young N.D."/>
        </authorList>
    </citation>
    <scope>NUCLEOTIDE SEQUENCE</scope>
</reference>
<feature type="compositionally biased region" description="Low complexity" evidence="8">
    <location>
        <begin position="1268"/>
        <end position="1286"/>
    </location>
</feature>
<evidence type="ECO:0000256" key="8">
    <source>
        <dbReference type="SAM" id="MobiDB-lite"/>
    </source>
</evidence>
<dbReference type="FunFam" id="3.30.200.20:FF:000358">
    <property type="entry name" value="Tau tubulin kinase 2b"/>
    <property type="match status" value="1"/>
</dbReference>
<keyword evidence="11" id="KW-1185">Reference proteome</keyword>
<evidence type="ECO:0000313" key="11">
    <source>
        <dbReference type="Proteomes" id="UP000471633"/>
    </source>
</evidence>
<keyword evidence="3 7" id="KW-0547">Nucleotide-binding</keyword>
<proteinExistence type="inferred from homology"/>
<evidence type="ECO:0000313" key="10">
    <source>
        <dbReference type="EMBL" id="KAH9580291.1"/>
    </source>
</evidence>
<dbReference type="InterPro" id="IPR017441">
    <property type="entry name" value="Protein_kinase_ATP_BS"/>
</dbReference>
<feature type="compositionally biased region" description="Polar residues" evidence="8">
    <location>
        <begin position="306"/>
        <end position="317"/>
    </location>
</feature>
<dbReference type="CDD" id="cd14017">
    <property type="entry name" value="STKc_TTBK"/>
    <property type="match status" value="1"/>
</dbReference>
<dbReference type="InterPro" id="IPR047916">
    <property type="entry name" value="TTBK_Asator-like_STKc"/>
</dbReference>
<dbReference type="FunFam" id="1.10.510.10:FF:000481">
    <property type="entry name" value="Asator, isoform D"/>
    <property type="match status" value="1"/>
</dbReference>
<comment type="similarity">
    <text evidence="6">Belongs to the protein kinase superfamily. CK1 Ser/Thr protein kinase family.</text>
</comment>
<dbReference type="EMBL" id="AMPZ03000007">
    <property type="protein sequence ID" value="KAH9580291.1"/>
    <property type="molecule type" value="Genomic_DNA"/>
</dbReference>
<keyword evidence="1" id="KW-0723">Serine/threonine-protein kinase</keyword>
<dbReference type="SMART" id="SM00220">
    <property type="entry name" value="S_TKc"/>
    <property type="match status" value="1"/>
</dbReference>
<feature type="region of interest" description="Disordered" evidence="8">
    <location>
        <begin position="501"/>
        <end position="530"/>
    </location>
</feature>